<keyword evidence="8" id="KW-1185">Reference proteome</keyword>
<evidence type="ECO:0000259" key="6">
    <source>
        <dbReference type="PROSITE" id="PS50051"/>
    </source>
</evidence>
<accession>A0A1B7T925</accession>
<dbReference type="OrthoDB" id="3971837at2759"/>
<dbReference type="GO" id="GO:0043138">
    <property type="term" value="F:3'-5' DNA helicase activity"/>
    <property type="evidence" value="ECO:0007669"/>
    <property type="project" value="TreeGrafter"/>
</dbReference>
<dbReference type="InterPro" id="IPR041562">
    <property type="entry name" value="MCM_lid"/>
</dbReference>
<organism evidence="7 8">
    <name type="scientific">Hanseniaspora valbyensis NRRL Y-1626</name>
    <dbReference type="NCBI Taxonomy" id="766949"/>
    <lineage>
        <taxon>Eukaryota</taxon>
        <taxon>Fungi</taxon>
        <taxon>Dikarya</taxon>
        <taxon>Ascomycota</taxon>
        <taxon>Saccharomycotina</taxon>
        <taxon>Saccharomycetes</taxon>
        <taxon>Saccharomycodales</taxon>
        <taxon>Saccharomycodaceae</taxon>
        <taxon>Hanseniaspora</taxon>
    </lineage>
</organism>
<dbReference type="PROSITE" id="PS50051">
    <property type="entry name" value="MCM_2"/>
    <property type="match status" value="1"/>
</dbReference>
<comment type="caution">
    <text evidence="7">The sequence shown here is derived from an EMBL/GenBank/DDBJ whole genome shotgun (WGS) entry which is preliminary data.</text>
</comment>
<dbReference type="InterPro" id="IPR027417">
    <property type="entry name" value="P-loop_NTPase"/>
</dbReference>
<dbReference type="AlphaFoldDB" id="A0A1B7T925"/>
<keyword evidence="2 4" id="KW-0067">ATP-binding</keyword>
<feature type="non-terminal residue" evidence="7">
    <location>
        <position position="1"/>
    </location>
</feature>
<dbReference type="GO" id="GO:0005524">
    <property type="term" value="F:ATP binding"/>
    <property type="evidence" value="ECO:0007669"/>
    <property type="project" value="UniProtKB-KW"/>
</dbReference>
<evidence type="ECO:0000256" key="2">
    <source>
        <dbReference type="ARBA" id="ARBA00022840"/>
    </source>
</evidence>
<dbReference type="PRINTS" id="PR01657">
    <property type="entry name" value="MCMFAMILY"/>
</dbReference>
<dbReference type="GO" id="GO:0017116">
    <property type="term" value="F:single-stranded DNA helicase activity"/>
    <property type="evidence" value="ECO:0007669"/>
    <property type="project" value="TreeGrafter"/>
</dbReference>
<dbReference type="GO" id="GO:0000727">
    <property type="term" value="P:double-strand break repair via break-induced replication"/>
    <property type="evidence" value="ECO:0007669"/>
    <property type="project" value="TreeGrafter"/>
</dbReference>
<dbReference type="GO" id="GO:0042555">
    <property type="term" value="C:MCM complex"/>
    <property type="evidence" value="ECO:0007669"/>
    <property type="project" value="TreeGrafter"/>
</dbReference>
<dbReference type="InterPro" id="IPR031327">
    <property type="entry name" value="MCM"/>
</dbReference>
<evidence type="ECO:0000256" key="4">
    <source>
        <dbReference type="RuleBase" id="RU004070"/>
    </source>
</evidence>
<dbReference type="Gene3D" id="3.40.50.300">
    <property type="entry name" value="P-loop containing nucleotide triphosphate hydrolases"/>
    <property type="match status" value="1"/>
</dbReference>
<dbReference type="CDD" id="cd17753">
    <property type="entry name" value="MCM2"/>
    <property type="match status" value="1"/>
</dbReference>
<dbReference type="EMBL" id="LXPE01000178">
    <property type="protein sequence ID" value="OBA25239.1"/>
    <property type="molecule type" value="Genomic_DNA"/>
</dbReference>
<keyword evidence="3 4" id="KW-0238">DNA-binding</keyword>
<dbReference type="InterPro" id="IPR001208">
    <property type="entry name" value="MCM_dom"/>
</dbReference>
<dbReference type="Proteomes" id="UP000092321">
    <property type="component" value="Unassembled WGS sequence"/>
</dbReference>
<gene>
    <name evidence="7" type="ORF">HANVADRAFT_27353</name>
</gene>
<feature type="domain" description="MCM C-terminal AAA(+) ATPase" evidence="6">
    <location>
        <begin position="24"/>
        <end position="230"/>
    </location>
</feature>
<proteinExistence type="inferred from homology"/>
<comment type="similarity">
    <text evidence="4">Belongs to the MCM family.</text>
</comment>
<dbReference type="SMART" id="SM00350">
    <property type="entry name" value="MCM"/>
    <property type="match status" value="1"/>
</dbReference>
<dbReference type="GO" id="GO:0003697">
    <property type="term" value="F:single-stranded DNA binding"/>
    <property type="evidence" value="ECO:0007669"/>
    <property type="project" value="TreeGrafter"/>
</dbReference>
<dbReference type="Pfam" id="PF00493">
    <property type="entry name" value="MCM"/>
    <property type="match status" value="1"/>
</dbReference>
<keyword evidence="1 4" id="KW-0547">Nucleotide-binding</keyword>
<dbReference type="PANTHER" id="PTHR11630">
    <property type="entry name" value="DNA REPLICATION LICENSING FACTOR MCM FAMILY MEMBER"/>
    <property type="match status" value="1"/>
</dbReference>
<evidence type="ECO:0000256" key="5">
    <source>
        <dbReference type="SAM" id="MobiDB-lite"/>
    </source>
</evidence>
<name>A0A1B7T925_9ASCO</name>
<dbReference type="FunFam" id="3.40.50.300:FF:000138">
    <property type="entry name" value="DNA helicase"/>
    <property type="match status" value="1"/>
</dbReference>
<evidence type="ECO:0000256" key="1">
    <source>
        <dbReference type="ARBA" id="ARBA00022741"/>
    </source>
</evidence>
<dbReference type="PANTHER" id="PTHR11630:SF44">
    <property type="entry name" value="DNA REPLICATION LICENSING FACTOR MCM2"/>
    <property type="match status" value="1"/>
</dbReference>
<sequence>ELDPFAYTEKDEQDFIKLSKEKYVIDKIISSIAPSIYGHKDIKTAVACSLFGGVAKNINGKHSIRGDINVLLLGDPGTAKSQILKYVEKTSHRAVFATGQGASAVGLTASVRKDPITKEWTLEGGALVLADKGVCIIDEFDKMNDQDRVSIHEAMEQQSISISKAGIVTSLQARCSIIAAANPISGKYNSTLTLSQNVNLTEPILSRFDILCVVRDLVDENRDRQLAQFVTSSHMRSHPSNKKTGLDGSSAHQQEQDRLAKEAEISPIPQRLLMKYIYYAKSKYYPKLLNLDQDKVARVYADLRRESIQTGSFPITIRHLESILRIAESFAKMRLSDFVSSSDLDRAIQVTVDSFIGTQKVSVKKQLQKAFAVYNVH</sequence>
<dbReference type="Pfam" id="PF17855">
    <property type="entry name" value="MCM_lid"/>
    <property type="match status" value="1"/>
</dbReference>
<evidence type="ECO:0000313" key="7">
    <source>
        <dbReference type="EMBL" id="OBA25239.1"/>
    </source>
</evidence>
<reference evidence="8" key="1">
    <citation type="journal article" date="2016" name="Proc. Natl. Acad. Sci. U.S.A.">
        <title>Comparative genomics of biotechnologically important yeasts.</title>
        <authorList>
            <person name="Riley R."/>
            <person name="Haridas S."/>
            <person name="Wolfe K.H."/>
            <person name="Lopes M.R."/>
            <person name="Hittinger C.T."/>
            <person name="Goeker M."/>
            <person name="Salamov A.A."/>
            <person name="Wisecaver J.H."/>
            <person name="Long T.M."/>
            <person name="Calvey C.H."/>
            <person name="Aerts A.L."/>
            <person name="Barry K.W."/>
            <person name="Choi C."/>
            <person name="Clum A."/>
            <person name="Coughlan A.Y."/>
            <person name="Deshpande S."/>
            <person name="Douglass A.P."/>
            <person name="Hanson S.J."/>
            <person name="Klenk H.-P."/>
            <person name="LaButti K.M."/>
            <person name="Lapidus A."/>
            <person name="Lindquist E.A."/>
            <person name="Lipzen A.M."/>
            <person name="Meier-Kolthoff J.P."/>
            <person name="Ohm R.A."/>
            <person name="Otillar R.P."/>
            <person name="Pangilinan J.L."/>
            <person name="Peng Y."/>
            <person name="Rokas A."/>
            <person name="Rosa C.A."/>
            <person name="Scheuner C."/>
            <person name="Sibirny A.A."/>
            <person name="Slot J.C."/>
            <person name="Stielow J.B."/>
            <person name="Sun H."/>
            <person name="Kurtzman C.P."/>
            <person name="Blackwell M."/>
            <person name="Grigoriev I.V."/>
            <person name="Jeffries T.W."/>
        </authorList>
    </citation>
    <scope>NUCLEOTIDE SEQUENCE [LARGE SCALE GENOMIC DNA]</scope>
    <source>
        <strain evidence="8">NRRL Y-1626</strain>
    </source>
</reference>
<protein>
    <submittedName>
        <fullName evidence="7">MCM-domain-containing protein</fullName>
    </submittedName>
</protein>
<dbReference type="GO" id="GO:1902975">
    <property type="term" value="P:mitotic DNA replication initiation"/>
    <property type="evidence" value="ECO:0007669"/>
    <property type="project" value="TreeGrafter"/>
</dbReference>
<feature type="region of interest" description="Disordered" evidence="5">
    <location>
        <begin position="229"/>
        <end position="259"/>
    </location>
</feature>
<dbReference type="SUPFAM" id="SSF52540">
    <property type="entry name" value="P-loop containing nucleoside triphosphate hydrolases"/>
    <property type="match status" value="1"/>
</dbReference>
<dbReference type="GO" id="GO:0005634">
    <property type="term" value="C:nucleus"/>
    <property type="evidence" value="ECO:0007669"/>
    <property type="project" value="TreeGrafter"/>
</dbReference>
<evidence type="ECO:0000256" key="3">
    <source>
        <dbReference type="ARBA" id="ARBA00023125"/>
    </source>
</evidence>
<evidence type="ECO:0000313" key="8">
    <source>
        <dbReference type="Proteomes" id="UP000092321"/>
    </source>
</evidence>